<dbReference type="OrthoDB" id="7623655at2"/>
<keyword evidence="2" id="KW-1185">Reference proteome</keyword>
<comment type="caution">
    <text evidence="1">The sequence shown here is derived from an EMBL/GenBank/DDBJ whole genome shotgun (WGS) entry which is preliminary data.</text>
</comment>
<reference evidence="1 2" key="1">
    <citation type="journal article" date="2018" name="Genome Announc.">
        <title>Draft Genome Sequence of "Candidatus Phycosocius bacilliformis," an Alphaproteobacterial Ectosymbiont of the Hydrocarbon-Producing Green Alga Botryococcus braunii.</title>
        <authorList>
            <person name="Tanabe Y."/>
            <person name="Yamaguchi H."/>
            <person name="Watanabe M.M."/>
        </authorList>
    </citation>
    <scope>NUCLEOTIDE SEQUENCE [LARGE SCALE GENOMIC DNA]</scope>
    <source>
        <strain evidence="1 2">BOTRYCO-2</strain>
    </source>
</reference>
<dbReference type="Proteomes" id="UP000245086">
    <property type="component" value="Unassembled WGS sequence"/>
</dbReference>
<sequence length="373" mass="42976">MRGLRSLEALYRTASTSRVLNLYKVWQDCHEEDEYQDKPFFQDPMLNRAIFVKHRLRPDETYLMPRSSPVATKIIFPFDSTTLRTGGQSIMIGQSGYRQTLIDMLGGEHRYLERDLQLLWLMSRLPSLDPFLLKETLSRHDYDPADCYFAMSTADIAKMRTFAAEQIRQLITLAFAGPGNQMSASIMRMVDAILTKDTESRLDPLRITLGLDGEQFEDSIFSWKGFLYFKWQFRSSMSKMQVLAVSIDRVSLEGALDKTLDANIKSLKVRLKKAIQKAARNCVAILGLYDDAFNDLVEHGNASAFRKFLLEAPRLFIELGHSMGVMNHITSFWEYRFPNPNRPHMQASEFHEMLTEFLTSLTETSYDDLARKA</sequence>
<dbReference type="EMBL" id="BFBR01000003">
    <property type="protein sequence ID" value="GBF57611.1"/>
    <property type="molecule type" value="Genomic_DNA"/>
</dbReference>
<protein>
    <submittedName>
        <fullName evidence="1">Uncharacterized protein</fullName>
    </submittedName>
</protein>
<proteinExistence type="predicted"/>
<dbReference type="RefSeq" id="WP_133245745.1">
    <property type="nucleotide sequence ID" value="NZ_BFBR01000003.1"/>
</dbReference>
<organism evidence="1 2">
    <name type="scientific">Candidatus Phycosocius bacilliformis</name>
    <dbReference type="NCBI Taxonomy" id="1445552"/>
    <lineage>
        <taxon>Bacteria</taxon>
        <taxon>Pseudomonadati</taxon>
        <taxon>Pseudomonadota</taxon>
        <taxon>Alphaproteobacteria</taxon>
        <taxon>Caulobacterales</taxon>
        <taxon>Caulobacterales incertae sedis</taxon>
        <taxon>Candidatus Phycosocius</taxon>
    </lineage>
</organism>
<accession>A0A2P2E976</accession>
<dbReference type="AlphaFoldDB" id="A0A2P2E976"/>
<evidence type="ECO:0000313" key="1">
    <source>
        <dbReference type="EMBL" id="GBF57611.1"/>
    </source>
</evidence>
<gene>
    <name evidence="1" type="ORF">PbB2_01279</name>
</gene>
<evidence type="ECO:0000313" key="2">
    <source>
        <dbReference type="Proteomes" id="UP000245086"/>
    </source>
</evidence>
<name>A0A2P2E976_9PROT</name>